<name>A0A6J5RR45_9CAUD</name>
<evidence type="ECO:0000256" key="1">
    <source>
        <dbReference type="SAM" id="Coils"/>
    </source>
</evidence>
<evidence type="ECO:0000313" key="2">
    <source>
        <dbReference type="EMBL" id="CAB4196776.1"/>
    </source>
</evidence>
<keyword evidence="1" id="KW-0175">Coiled coil</keyword>
<protein>
    <submittedName>
        <fullName evidence="2">Uncharacterized protein</fullName>
    </submittedName>
</protein>
<feature type="coiled-coil region" evidence="1">
    <location>
        <begin position="9"/>
        <end position="43"/>
    </location>
</feature>
<sequence>MAKISDEVIQDWILNKKRIQDRLNRIKKRLKKLEKQKNHFELRLKIIKQFEKDK</sequence>
<reference evidence="2" key="1">
    <citation type="submission" date="2020-05" db="EMBL/GenBank/DDBJ databases">
        <authorList>
            <person name="Chiriac C."/>
            <person name="Salcher M."/>
            <person name="Ghai R."/>
            <person name="Kavagutti S V."/>
        </authorList>
    </citation>
    <scope>NUCLEOTIDE SEQUENCE</scope>
</reference>
<gene>
    <name evidence="2" type="ORF">UFOVP1290_296</name>
</gene>
<accession>A0A6J5RR45</accession>
<proteinExistence type="predicted"/>
<organism evidence="2">
    <name type="scientific">uncultured Caudovirales phage</name>
    <dbReference type="NCBI Taxonomy" id="2100421"/>
    <lineage>
        <taxon>Viruses</taxon>
        <taxon>Duplodnaviria</taxon>
        <taxon>Heunggongvirae</taxon>
        <taxon>Uroviricota</taxon>
        <taxon>Caudoviricetes</taxon>
        <taxon>Peduoviridae</taxon>
        <taxon>Maltschvirus</taxon>
        <taxon>Maltschvirus maltsch</taxon>
    </lineage>
</organism>
<dbReference type="EMBL" id="LR797252">
    <property type="protein sequence ID" value="CAB4196776.1"/>
    <property type="molecule type" value="Genomic_DNA"/>
</dbReference>